<keyword evidence="11" id="KW-0830">Ubiquinone</keyword>
<feature type="domain" description="FAD-binding" evidence="10">
    <location>
        <begin position="5"/>
        <end position="340"/>
    </location>
</feature>
<dbReference type="GO" id="GO:0004497">
    <property type="term" value="F:monooxygenase activity"/>
    <property type="evidence" value="ECO:0007669"/>
    <property type="project" value="UniProtKB-KW"/>
</dbReference>
<comment type="subunit">
    <text evidence="8">Component of the Ubi complex metabolon, which regroups five ubiquinone biosynthesis proteins (UbiE, UbiF, UbiG, UbiH and UbiI) and two accessory factors (UbiK and the lipid-binding protein UbiJ).</text>
</comment>
<dbReference type="EMBL" id="CP000453">
    <property type="protein sequence ID" value="ABI57884.1"/>
    <property type="molecule type" value="Genomic_DNA"/>
</dbReference>
<evidence type="ECO:0000256" key="6">
    <source>
        <dbReference type="ARBA" id="ARBA00023002"/>
    </source>
</evidence>
<evidence type="ECO:0000259" key="10">
    <source>
        <dbReference type="Pfam" id="PF01494"/>
    </source>
</evidence>
<dbReference type="Gene3D" id="3.50.50.60">
    <property type="entry name" value="FAD/NAD(P)-binding domain"/>
    <property type="match status" value="2"/>
</dbReference>
<dbReference type="SUPFAM" id="SSF51905">
    <property type="entry name" value="FAD/NAD(P)-binding domain"/>
    <property type="match status" value="1"/>
</dbReference>
<keyword evidence="12" id="KW-1185">Reference proteome</keyword>
<evidence type="ECO:0000256" key="3">
    <source>
        <dbReference type="ARBA" id="ARBA00005349"/>
    </source>
</evidence>
<comment type="cofactor">
    <cofactor evidence="1">
        <name>FAD</name>
        <dbReference type="ChEBI" id="CHEBI:57692"/>
    </cofactor>
</comment>
<dbReference type="OrthoDB" id="9769565at2"/>
<reference evidence="12" key="1">
    <citation type="submission" date="2006-08" db="EMBL/GenBank/DDBJ databases">
        <title>Complete sequence of Alkalilimnicola ehrilichei MLHE-1.</title>
        <authorList>
            <person name="Copeland A."/>
            <person name="Lucas S."/>
            <person name="Lapidus A."/>
            <person name="Barry K."/>
            <person name="Detter J.C."/>
            <person name="Glavina del Rio T."/>
            <person name="Hammon N."/>
            <person name="Israni S."/>
            <person name="Dalin E."/>
            <person name="Tice H."/>
            <person name="Pitluck S."/>
            <person name="Sims D."/>
            <person name="Brettin T."/>
            <person name="Bruce D."/>
            <person name="Han C."/>
            <person name="Tapia R."/>
            <person name="Gilna P."/>
            <person name="Schmutz J."/>
            <person name="Larimer F."/>
            <person name="Land M."/>
            <person name="Hauser L."/>
            <person name="Kyrpides N."/>
            <person name="Mikhailova N."/>
            <person name="Oremland R.S."/>
            <person name="Hoeft S.E."/>
            <person name="Switzer-Blum J."/>
            <person name="Kulp T."/>
            <person name="King G."/>
            <person name="Tabita R."/>
            <person name="Witte B."/>
            <person name="Santini J.M."/>
            <person name="Basu P."/>
            <person name="Hollibaugh J.T."/>
            <person name="Xie G."/>
            <person name="Stolz J.F."/>
            <person name="Richardson P."/>
        </authorList>
    </citation>
    <scope>NUCLEOTIDE SEQUENCE [LARGE SCALE GENOMIC DNA]</scope>
    <source>
        <strain evidence="12">ATCC BAA-1101 / DSM 17681 / MLHE-1</strain>
    </source>
</reference>
<dbReference type="PROSITE" id="PS01304">
    <property type="entry name" value="UBIH"/>
    <property type="match status" value="1"/>
</dbReference>
<keyword evidence="5" id="KW-0274">FAD</keyword>
<evidence type="ECO:0000256" key="7">
    <source>
        <dbReference type="ARBA" id="ARBA00023033"/>
    </source>
</evidence>
<dbReference type="Proteomes" id="UP000001962">
    <property type="component" value="Chromosome"/>
</dbReference>
<protein>
    <submittedName>
        <fullName evidence="11">Ubiquinone biosynthesis hydroxylase, UbiH/UbiF/VisC/COQ6 family</fullName>
    </submittedName>
</protein>
<dbReference type="PRINTS" id="PR00420">
    <property type="entry name" value="RNGMNOXGNASE"/>
</dbReference>
<dbReference type="Pfam" id="PF01494">
    <property type="entry name" value="FAD_binding_3"/>
    <property type="match status" value="1"/>
</dbReference>
<dbReference type="GO" id="GO:0110142">
    <property type="term" value="C:ubiquinone biosynthesis complex"/>
    <property type="evidence" value="ECO:0007669"/>
    <property type="project" value="UniProtKB-ARBA"/>
</dbReference>
<dbReference type="PANTHER" id="PTHR43876">
    <property type="entry name" value="UBIQUINONE BIOSYNTHESIS MONOOXYGENASE COQ6, MITOCHONDRIAL"/>
    <property type="match status" value="1"/>
</dbReference>
<dbReference type="KEGG" id="aeh:Mlg_2544"/>
<organism evidence="11 12">
    <name type="scientific">Alkalilimnicola ehrlichii (strain ATCC BAA-1101 / DSM 17681 / MLHE-1)</name>
    <dbReference type="NCBI Taxonomy" id="187272"/>
    <lineage>
        <taxon>Bacteria</taxon>
        <taxon>Pseudomonadati</taxon>
        <taxon>Pseudomonadota</taxon>
        <taxon>Gammaproteobacteria</taxon>
        <taxon>Chromatiales</taxon>
        <taxon>Ectothiorhodospiraceae</taxon>
        <taxon>Alkalilimnicola</taxon>
    </lineage>
</organism>
<dbReference type="AlphaFoldDB" id="Q0A5K3"/>
<keyword evidence="9" id="KW-0472">Membrane</keyword>
<dbReference type="HOGENOM" id="CLU_009665_8_1_6"/>
<dbReference type="GO" id="GO:0006744">
    <property type="term" value="P:ubiquinone biosynthetic process"/>
    <property type="evidence" value="ECO:0007669"/>
    <property type="project" value="UniProtKB-UniPathway"/>
</dbReference>
<evidence type="ECO:0000256" key="8">
    <source>
        <dbReference type="ARBA" id="ARBA00065734"/>
    </source>
</evidence>
<feature type="transmembrane region" description="Helical" evidence="9">
    <location>
        <begin position="12"/>
        <end position="33"/>
    </location>
</feature>
<dbReference type="InterPro" id="IPR018168">
    <property type="entry name" value="Ubi_Hdrlase_CS"/>
</dbReference>
<dbReference type="PANTHER" id="PTHR43876:SF7">
    <property type="entry name" value="UBIQUINONE BIOSYNTHESIS MONOOXYGENASE COQ6, MITOCHONDRIAL"/>
    <property type="match status" value="1"/>
</dbReference>
<keyword evidence="4" id="KW-0285">Flavoprotein</keyword>
<name>Q0A5K3_ALKEH</name>
<dbReference type="NCBIfam" id="TIGR01988">
    <property type="entry name" value="Ubi-OHases"/>
    <property type="match status" value="1"/>
</dbReference>
<dbReference type="InterPro" id="IPR002938">
    <property type="entry name" value="FAD-bd"/>
</dbReference>
<keyword evidence="9" id="KW-1133">Transmembrane helix</keyword>
<sequence length="407" mass="44371">MKIDYEAVIQGGGMVGLALALTLARAGLPVAVLEAHTPRRWRREDPVDQRVSAISVASERYLGRLGAWADIRRARACPFHGIHAWDGEGGGAIHFDAHRYGEPHLGHIVENRLIQTTLWQHLSRHDNVRLMVPGSVEGWDAEPEGLRVRLNDGGECTTRLLVGADGARSRLRELAGIGHSVRPYGQHGVVGTVWPEHHHGGIARQRFLPTGPLALLPLADGSCSIVWSCPEAQATELLELPEARFREQLTQASEAVLGPINACGPRAAFPLRRSHARRYIDRRLALVGDAAHTIHPLAGQGVNLGFMDAATLAEEMLAAHERGRDPGGQAVLQRFQRRRLGANHLMQTGMDAFHWLFANDLPPLVVLRSLGLSLTDRLAPAKSLFMARAMGLSGELPALARPHPQTG</sequence>
<comment type="pathway">
    <text evidence="2">Cofactor biosynthesis; ubiquinone biosynthesis.</text>
</comment>
<evidence type="ECO:0000256" key="1">
    <source>
        <dbReference type="ARBA" id="ARBA00001974"/>
    </source>
</evidence>
<comment type="similarity">
    <text evidence="3">Belongs to the UbiH/COQ6 family.</text>
</comment>
<dbReference type="FunFam" id="3.50.50.60:FF:000021">
    <property type="entry name" value="Ubiquinone biosynthesis monooxygenase COQ6"/>
    <property type="match status" value="1"/>
</dbReference>
<dbReference type="GO" id="GO:0016705">
    <property type="term" value="F:oxidoreductase activity, acting on paired donors, with incorporation or reduction of molecular oxygen"/>
    <property type="evidence" value="ECO:0007669"/>
    <property type="project" value="InterPro"/>
</dbReference>
<evidence type="ECO:0000256" key="4">
    <source>
        <dbReference type="ARBA" id="ARBA00022630"/>
    </source>
</evidence>
<evidence type="ECO:0000256" key="5">
    <source>
        <dbReference type="ARBA" id="ARBA00022827"/>
    </source>
</evidence>
<evidence type="ECO:0000256" key="9">
    <source>
        <dbReference type="SAM" id="Phobius"/>
    </source>
</evidence>
<accession>Q0A5K3</accession>
<dbReference type="InterPro" id="IPR010971">
    <property type="entry name" value="UbiH/COQ6"/>
</dbReference>
<dbReference type="InterPro" id="IPR051205">
    <property type="entry name" value="UbiH/COQ6_monooxygenase"/>
</dbReference>
<evidence type="ECO:0000313" key="11">
    <source>
        <dbReference type="EMBL" id="ABI57884.1"/>
    </source>
</evidence>
<proteinExistence type="inferred from homology"/>
<dbReference type="InterPro" id="IPR036188">
    <property type="entry name" value="FAD/NAD-bd_sf"/>
</dbReference>
<dbReference type="RefSeq" id="WP_011630277.1">
    <property type="nucleotide sequence ID" value="NC_008340.1"/>
</dbReference>
<dbReference type="UniPathway" id="UPA00232"/>
<gene>
    <name evidence="11" type="ordered locus">Mlg_2544</name>
</gene>
<keyword evidence="7" id="KW-0503">Monooxygenase</keyword>
<keyword evidence="9" id="KW-0812">Transmembrane</keyword>
<evidence type="ECO:0000313" key="12">
    <source>
        <dbReference type="Proteomes" id="UP000001962"/>
    </source>
</evidence>
<evidence type="ECO:0000256" key="2">
    <source>
        <dbReference type="ARBA" id="ARBA00004749"/>
    </source>
</evidence>
<dbReference type="eggNOG" id="COG0654">
    <property type="taxonomic scope" value="Bacteria"/>
</dbReference>
<dbReference type="GO" id="GO:0071949">
    <property type="term" value="F:FAD binding"/>
    <property type="evidence" value="ECO:0007669"/>
    <property type="project" value="InterPro"/>
</dbReference>
<keyword evidence="6" id="KW-0560">Oxidoreductase</keyword>